<dbReference type="RefSeq" id="WP_111349801.1">
    <property type="nucleotide sequence ID" value="NZ_JAIWKD010000006.1"/>
</dbReference>
<dbReference type="PANTHER" id="PTHR34512:SF30">
    <property type="entry name" value="OUTER MEMBRANE PROTEIN ASSEMBLY FACTOR BAMB"/>
    <property type="match status" value="1"/>
</dbReference>
<evidence type="ECO:0000256" key="1">
    <source>
        <dbReference type="SAM" id="MobiDB-lite"/>
    </source>
</evidence>
<sequence>MRWIALVLAAAVGGCGAMDGMNPFGAKDEHLLGDRTTVFSTAGPEVVDGAAKPASFGPARANSDWPQPGGNAQNDPGHVAYDGGGARAWRASINSVRKSATRGTMRLTARPIVSGDRVYVYAPDGTVTALSASGGGRVWSTSLRPEGERDMAAGGGVTTEGGRVYAATGYGQVVALNASDGSVIWTSDLETPLRGAPTAGGGKVFVVSQKNQVFAVNQDSGEKAFEYNGIPEQSGLLAASSPAVSGDKVVIPYSSGEVMAFSINSGEPVWQNFVTRPSRSLAVAGINDVSGSPVIDGGTVYATGVAGKTIAVGLNSGDEVWSANVGSAHTPVVSGGSVFLVDIGGRMVALDKSSGETLWARALPRDKKKDAAYAGPVLAGNSLWAISNDGRMVTVDPKSGQITSDRKIGTKAYTAPIVAGGQMIFVSDAGEITALR</sequence>
<dbReference type="Pfam" id="PF13360">
    <property type="entry name" value="PQQ_2"/>
    <property type="match status" value="1"/>
</dbReference>
<evidence type="ECO:0000256" key="2">
    <source>
        <dbReference type="SAM" id="SignalP"/>
    </source>
</evidence>
<dbReference type="PANTHER" id="PTHR34512">
    <property type="entry name" value="CELL SURFACE PROTEIN"/>
    <property type="match status" value="1"/>
</dbReference>
<dbReference type="SUPFAM" id="SSF50998">
    <property type="entry name" value="Quinoprotein alcohol dehydrogenase-like"/>
    <property type="match status" value="1"/>
</dbReference>
<feature type="region of interest" description="Disordered" evidence="1">
    <location>
        <begin position="54"/>
        <end position="77"/>
    </location>
</feature>
<dbReference type="PROSITE" id="PS51257">
    <property type="entry name" value="PROKAR_LIPOPROTEIN"/>
    <property type="match status" value="1"/>
</dbReference>
<dbReference type="InterPro" id="IPR011047">
    <property type="entry name" value="Quinoprotein_ADH-like_sf"/>
</dbReference>
<comment type="caution">
    <text evidence="4">The sequence shown here is derived from an EMBL/GenBank/DDBJ whole genome shotgun (WGS) entry which is preliminary data.</text>
</comment>
<dbReference type="SMART" id="SM00564">
    <property type="entry name" value="PQQ"/>
    <property type="match status" value="7"/>
</dbReference>
<dbReference type="InterPro" id="IPR015943">
    <property type="entry name" value="WD40/YVTN_repeat-like_dom_sf"/>
</dbReference>
<evidence type="ECO:0000313" key="5">
    <source>
        <dbReference type="Proteomes" id="UP000249590"/>
    </source>
</evidence>
<feature type="domain" description="Pyrrolo-quinoline quinone repeat" evidence="3">
    <location>
        <begin position="124"/>
        <end position="360"/>
    </location>
</feature>
<evidence type="ECO:0000313" key="4">
    <source>
        <dbReference type="EMBL" id="RAH99519.1"/>
    </source>
</evidence>
<dbReference type="Proteomes" id="UP000249590">
    <property type="component" value="Unassembled WGS sequence"/>
</dbReference>
<protein>
    <recommendedName>
        <fullName evidence="3">Pyrrolo-quinoline quinone repeat domain-containing protein</fullName>
    </recommendedName>
</protein>
<dbReference type="AlphaFoldDB" id="A0A8B2NTC6"/>
<dbReference type="InterPro" id="IPR018391">
    <property type="entry name" value="PQQ_b-propeller_rpt"/>
</dbReference>
<feature type="signal peptide" evidence="2">
    <location>
        <begin position="1"/>
        <end position="17"/>
    </location>
</feature>
<evidence type="ECO:0000259" key="3">
    <source>
        <dbReference type="Pfam" id="PF13360"/>
    </source>
</evidence>
<dbReference type="InterPro" id="IPR002372">
    <property type="entry name" value="PQQ_rpt_dom"/>
</dbReference>
<feature type="chain" id="PRO_5032313712" description="Pyrrolo-quinoline quinone repeat domain-containing protein" evidence="2">
    <location>
        <begin position="18"/>
        <end position="436"/>
    </location>
</feature>
<keyword evidence="2" id="KW-0732">Signal</keyword>
<name>A0A8B2NTC6_9HYPH</name>
<reference evidence="4 5" key="1">
    <citation type="submission" date="2018-05" db="EMBL/GenBank/DDBJ databases">
        <title>Acuticoccus sediminis sp. nov., isolated from deep-sea sediment of Indian Ocean.</title>
        <authorList>
            <person name="Liu X."/>
            <person name="Lai Q."/>
            <person name="Du Y."/>
            <person name="Sun F."/>
            <person name="Zhang X."/>
            <person name="Wang S."/>
            <person name="Shao Z."/>
        </authorList>
    </citation>
    <scope>NUCLEOTIDE SEQUENCE [LARGE SCALE GENOMIC DNA]</scope>
    <source>
        <strain evidence="4 5">PTG4-2</strain>
    </source>
</reference>
<gene>
    <name evidence="4" type="ORF">DLJ53_23705</name>
</gene>
<accession>A0A8B2NTC6</accession>
<dbReference type="OrthoDB" id="5290752at2"/>
<organism evidence="4 5">
    <name type="scientific">Acuticoccus sediminis</name>
    <dbReference type="NCBI Taxonomy" id="2184697"/>
    <lineage>
        <taxon>Bacteria</taxon>
        <taxon>Pseudomonadati</taxon>
        <taxon>Pseudomonadota</taxon>
        <taxon>Alphaproteobacteria</taxon>
        <taxon>Hyphomicrobiales</taxon>
        <taxon>Amorphaceae</taxon>
        <taxon>Acuticoccus</taxon>
    </lineage>
</organism>
<proteinExistence type="predicted"/>
<dbReference type="Gene3D" id="2.130.10.10">
    <property type="entry name" value="YVTN repeat-like/Quinoprotein amine dehydrogenase"/>
    <property type="match status" value="1"/>
</dbReference>
<dbReference type="EMBL" id="QHHQ01000005">
    <property type="protein sequence ID" value="RAH99519.1"/>
    <property type="molecule type" value="Genomic_DNA"/>
</dbReference>
<keyword evidence="5" id="KW-1185">Reference proteome</keyword>